<dbReference type="RefSeq" id="WP_164506998.1">
    <property type="nucleotide sequence ID" value="NZ_JBHTOP010000022.1"/>
</dbReference>
<dbReference type="EMBL" id="JBHTOP010000022">
    <property type="protein sequence ID" value="MFD1671803.1"/>
    <property type="molecule type" value="Genomic_DNA"/>
</dbReference>
<organism evidence="1 2">
    <name type="scientific">Agrilactobacillus yilanensis</name>
    <dbReference type="NCBI Taxonomy" id="2485997"/>
    <lineage>
        <taxon>Bacteria</taxon>
        <taxon>Bacillati</taxon>
        <taxon>Bacillota</taxon>
        <taxon>Bacilli</taxon>
        <taxon>Lactobacillales</taxon>
        <taxon>Lactobacillaceae</taxon>
        <taxon>Agrilactobacillus</taxon>
    </lineage>
</organism>
<proteinExistence type="predicted"/>
<name>A0ABW4J785_9LACO</name>
<keyword evidence="2" id="KW-1185">Reference proteome</keyword>
<accession>A0ABW4J785</accession>
<protein>
    <submittedName>
        <fullName evidence="1">Uncharacterized protein</fullName>
    </submittedName>
</protein>
<evidence type="ECO:0000313" key="1">
    <source>
        <dbReference type="EMBL" id="MFD1671803.1"/>
    </source>
</evidence>
<reference evidence="2" key="1">
    <citation type="journal article" date="2019" name="Int. J. Syst. Evol. Microbiol.">
        <title>The Global Catalogue of Microorganisms (GCM) 10K type strain sequencing project: providing services to taxonomists for standard genome sequencing and annotation.</title>
        <authorList>
            <consortium name="The Broad Institute Genomics Platform"/>
            <consortium name="The Broad Institute Genome Sequencing Center for Infectious Disease"/>
            <person name="Wu L."/>
            <person name="Ma J."/>
        </authorList>
    </citation>
    <scope>NUCLEOTIDE SEQUENCE [LARGE SCALE GENOMIC DNA]</scope>
    <source>
        <strain evidence="2">CCM 8896</strain>
    </source>
</reference>
<comment type="caution">
    <text evidence="1">The sequence shown here is derived from an EMBL/GenBank/DDBJ whole genome shotgun (WGS) entry which is preliminary data.</text>
</comment>
<dbReference type="Proteomes" id="UP001597267">
    <property type="component" value="Unassembled WGS sequence"/>
</dbReference>
<evidence type="ECO:0000313" key="2">
    <source>
        <dbReference type="Proteomes" id="UP001597267"/>
    </source>
</evidence>
<sequence length="58" mass="6579">MKKSIELSEQEVSTLKFILSEYKLQHSAGNPLGILDVSDFKEMDQANQDLPELLEKLS</sequence>
<gene>
    <name evidence="1" type="ORF">ACFQ5M_06845</name>
</gene>